<feature type="region of interest" description="Disordered" evidence="1">
    <location>
        <begin position="55"/>
        <end position="80"/>
    </location>
</feature>
<protein>
    <submittedName>
        <fullName evidence="2">Uncharacterized protein</fullName>
    </submittedName>
</protein>
<keyword evidence="3" id="KW-1185">Reference proteome</keyword>
<dbReference type="RefSeq" id="WP_183602505.1">
    <property type="nucleotide sequence ID" value="NZ_JACHXK010000012.1"/>
</dbReference>
<accession>A0A7W5FPU3</accession>
<name>A0A7W5FPU3_9BACL</name>
<dbReference type="Proteomes" id="UP000570361">
    <property type="component" value="Unassembled WGS sequence"/>
</dbReference>
<comment type="caution">
    <text evidence="2">The sequence shown here is derived from an EMBL/GenBank/DDBJ whole genome shotgun (WGS) entry which is preliminary data.</text>
</comment>
<evidence type="ECO:0000256" key="1">
    <source>
        <dbReference type="SAM" id="MobiDB-lite"/>
    </source>
</evidence>
<reference evidence="2 3" key="1">
    <citation type="submission" date="2020-08" db="EMBL/GenBank/DDBJ databases">
        <title>Genomic Encyclopedia of Type Strains, Phase III (KMG-III): the genomes of soil and plant-associated and newly described type strains.</title>
        <authorList>
            <person name="Whitman W."/>
        </authorList>
    </citation>
    <scope>NUCLEOTIDE SEQUENCE [LARGE SCALE GENOMIC DNA]</scope>
    <source>
        <strain evidence="2 3">CECT 5862</strain>
    </source>
</reference>
<gene>
    <name evidence="2" type="ORF">FHS18_004480</name>
</gene>
<evidence type="ECO:0000313" key="2">
    <source>
        <dbReference type="EMBL" id="MBB3112379.1"/>
    </source>
</evidence>
<proteinExistence type="predicted"/>
<organism evidence="2 3">
    <name type="scientific">Paenibacillus phyllosphaerae</name>
    <dbReference type="NCBI Taxonomy" id="274593"/>
    <lineage>
        <taxon>Bacteria</taxon>
        <taxon>Bacillati</taxon>
        <taxon>Bacillota</taxon>
        <taxon>Bacilli</taxon>
        <taxon>Bacillales</taxon>
        <taxon>Paenibacillaceae</taxon>
        <taxon>Paenibacillus</taxon>
    </lineage>
</organism>
<evidence type="ECO:0000313" key="3">
    <source>
        <dbReference type="Proteomes" id="UP000570361"/>
    </source>
</evidence>
<sequence>MNAFLIIVGVTVFVIVAAILIRTSRWKTVLTAPGNHAEELQNKHAYLHGRGIRSRIREQDGQPASGIAAGGMHASGQHSALKLQVHKDDVQRAKEALEDYSHERHTSNSPIL</sequence>
<dbReference type="EMBL" id="JACHXK010000012">
    <property type="protein sequence ID" value="MBB3112379.1"/>
    <property type="molecule type" value="Genomic_DNA"/>
</dbReference>
<dbReference type="AlphaFoldDB" id="A0A7W5FPU3"/>